<dbReference type="SMART" id="SM00568">
    <property type="entry name" value="GRAM"/>
    <property type="match status" value="1"/>
</dbReference>
<evidence type="ECO:0000256" key="2">
    <source>
        <dbReference type="SAM" id="SignalP"/>
    </source>
</evidence>
<dbReference type="Pfam" id="PF02893">
    <property type="entry name" value="GRAM"/>
    <property type="match status" value="1"/>
</dbReference>
<proteinExistence type="evidence at transcript level"/>
<feature type="domain" description="GRAM" evidence="3">
    <location>
        <begin position="125"/>
        <end position="191"/>
    </location>
</feature>
<dbReference type="PANTHER" id="PTHR46645">
    <property type="entry name" value="GRAM DOMAIN-CONTAINING PROTEIN 2B-RELATED"/>
    <property type="match status" value="1"/>
</dbReference>
<feature type="region of interest" description="Disordered" evidence="1">
    <location>
        <begin position="64"/>
        <end position="94"/>
    </location>
</feature>
<feature type="compositionally biased region" description="Basic and acidic residues" evidence="1">
    <location>
        <begin position="265"/>
        <end position="277"/>
    </location>
</feature>
<dbReference type="AlphaFoldDB" id="V9L5K0"/>
<dbReference type="CDD" id="cd13220">
    <property type="entry name" value="PH-GRAM_GRAMDC"/>
    <property type="match status" value="1"/>
</dbReference>
<evidence type="ECO:0000256" key="1">
    <source>
        <dbReference type="SAM" id="MobiDB-lite"/>
    </source>
</evidence>
<dbReference type="InterPro" id="IPR052633">
    <property type="entry name" value="GRAM_domain_protein_2B"/>
</dbReference>
<evidence type="ECO:0000313" key="4">
    <source>
        <dbReference type="EMBL" id="AFP06871.1"/>
    </source>
</evidence>
<reference evidence="4" key="1">
    <citation type="journal article" date="2014" name="Nature">
        <title>Elephant shark genome provides unique insights into gnathostome evolution.</title>
        <authorList>
            <consortium name="International Elephant Shark Genome Sequencing Consortium"/>
            <person name="Venkatesh B."/>
            <person name="Lee A.P."/>
            <person name="Ravi V."/>
            <person name="Maurya A.K."/>
            <person name="Lian M.M."/>
            <person name="Swann J.B."/>
            <person name="Ohta Y."/>
            <person name="Flajnik M.F."/>
            <person name="Sutoh Y."/>
            <person name="Kasahara M."/>
            <person name="Hoon S."/>
            <person name="Gangu V."/>
            <person name="Roy S.W."/>
            <person name="Irimia M."/>
            <person name="Korzh V."/>
            <person name="Kondrychyn I."/>
            <person name="Lim Z.W."/>
            <person name="Tay B.H."/>
            <person name="Tohari S."/>
            <person name="Kong K.W."/>
            <person name="Ho S."/>
            <person name="Lorente-Galdos B."/>
            <person name="Quilez J."/>
            <person name="Marques-Bonet T."/>
            <person name="Raney B.J."/>
            <person name="Ingham P.W."/>
            <person name="Tay A."/>
            <person name="Hillier L.W."/>
            <person name="Minx P."/>
            <person name="Boehm T."/>
            <person name="Wilson R.K."/>
            <person name="Brenner S."/>
            <person name="Warren W.C."/>
        </authorList>
    </citation>
    <scope>NUCLEOTIDE SEQUENCE</scope>
    <source>
        <tissue evidence="4">Intestine</tissue>
    </source>
</reference>
<dbReference type="Gene3D" id="2.30.29.30">
    <property type="entry name" value="Pleckstrin-homology domain (PH domain)/Phosphotyrosine-binding domain (PTB)"/>
    <property type="match status" value="1"/>
</dbReference>
<feature type="signal peptide" evidence="2">
    <location>
        <begin position="1"/>
        <end position="27"/>
    </location>
</feature>
<organism evidence="4">
    <name type="scientific">Callorhinchus milii</name>
    <name type="common">Ghost shark</name>
    <dbReference type="NCBI Taxonomy" id="7868"/>
    <lineage>
        <taxon>Eukaryota</taxon>
        <taxon>Metazoa</taxon>
        <taxon>Chordata</taxon>
        <taxon>Craniata</taxon>
        <taxon>Vertebrata</taxon>
        <taxon>Chondrichthyes</taxon>
        <taxon>Holocephali</taxon>
        <taxon>Chimaeriformes</taxon>
        <taxon>Callorhinchidae</taxon>
        <taxon>Callorhinchus</taxon>
    </lineage>
</organism>
<feature type="non-terminal residue" evidence="4">
    <location>
        <position position="1"/>
    </location>
</feature>
<dbReference type="PANTHER" id="PTHR46645:SF1">
    <property type="entry name" value="GRAM DOMAIN-CONTAINING PROTEIN"/>
    <property type="match status" value="1"/>
</dbReference>
<dbReference type="InterPro" id="IPR011993">
    <property type="entry name" value="PH-like_dom_sf"/>
</dbReference>
<evidence type="ECO:0000259" key="3">
    <source>
        <dbReference type="SMART" id="SM00568"/>
    </source>
</evidence>
<keyword evidence="2" id="KW-0732">Signal</keyword>
<name>V9L5K0_CALMI</name>
<protein>
    <submittedName>
        <fullName evidence="4">GRAM domain-containing protein 3-like protein</fullName>
    </submittedName>
</protein>
<feature type="chain" id="PRO_5004778643" evidence="2">
    <location>
        <begin position="28"/>
        <end position="337"/>
    </location>
</feature>
<sequence length="337" mass="37440">ASLSLTLCVSLSLCLSLCLLLLSVALSGWGSGSFQLQVLPRQVTGMKLSVRKLHLPEVLSNHQKEVVTMRKKSKKKAQSVEEESVPAADEAPLRRSKTFDSIRSEDDGARPERKKSMSSFEKKNAMFHKLFKLIPPNEDLTDCFHCALHREVPYHGKMYISENFVCFYSSILKETKVEIPVTAVAVLKKQNTALLLPNALSVRTTDGEKFLFASFRSRELSFHALKRVCVHLEDGSVSNSPMIPSPESSFGFSSQRLMESSYSSSERRSQEESESVKESVSSDESEVKETDVTVVGVRQYTELDSGQSDRGNPRPPPTGTDTNAAFSAHTDQLRAET</sequence>
<accession>V9L5K0</accession>
<feature type="region of interest" description="Disordered" evidence="1">
    <location>
        <begin position="99"/>
        <end position="118"/>
    </location>
</feature>
<feature type="region of interest" description="Disordered" evidence="1">
    <location>
        <begin position="261"/>
        <end position="337"/>
    </location>
</feature>
<dbReference type="EMBL" id="JW874354">
    <property type="protein sequence ID" value="AFP06871.1"/>
    <property type="molecule type" value="mRNA"/>
</dbReference>
<dbReference type="InterPro" id="IPR004182">
    <property type="entry name" value="GRAM"/>
</dbReference>